<evidence type="ECO:0000313" key="2">
    <source>
        <dbReference type="EMBL" id="EGX89937.1"/>
    </source>
</evidence>
<feature type="region of interest" description="Disordered" evidence="1">
    <location>
        <begin position="235"/>
        <end position="264"/>
    </location>
</feature>
<proteinExistence type="predicted"/>
<protein>
    <submittedName>
        <fullName evidence="2">Uncharacterized protein</fullName>
    </submittedName>
</protein>
<feature type="region of interest" description="Disordered" evidence="1">
    <location>
        <begin position="1"/>
        <end position="68"/>
    </location>
</feature>
<dbReference type="EMBL" id="JH126404">
    <property type="protein sequence ID" value="EGX89937.1"/>
    <property type="molecule type" value="Genomic_DNA"/>
</dbReference>
<accession>G3JNU7</accession>
<feature type="compositionally biased region" description="Polar residues" evidence="1">
    <location>
        <begin position="44"/>
        <end position="53"/>
    </location>
</feature>
<dbReference type="eggNOG" id="ENOG502S79B">
    <property type="taxonomic scope" value="Eukaryota"/>
</dbReference>
<gene>
    <name evidence="2" type="ORF">CCM_08190</name>
</gene>
<dbReference type="VEuPathDB" id="FungiDB:CCM_08190"/>
<sequence>MYFALPAESMETTCEGSASTAPAEMDVHVPSLESKLLASDELNRTSIPTTAPTSGDDEEREEPPTDGMEIDDLPQEQASHIIVTTDLILKAQEQVSLLQALKAVRDRLLATLGVKDLESPPRSAAKTASEPPAHNGSWTVETESQDGPVEGPVQGLAFTNRPDSSDRLWLSDDTSEVRAWIDAHPVQYKQTPRHNLLSDSLDQLTLEDSAPLPPEPLPCSLKEDLPDATLVDCERGRSRKRQSPVERQKAKGPSPFRRRPASPDWNVVLGEPDPSFVPDHGYFCSRCLRRVPEANRRHTAKQVSAVENEYKFHMAQDRCCRIRHGIGCAHNLPNRSGWIPAAEAERLNLDLLKARFLATHPAYAPTLYPVLPSDARNLWRSDPNNASNSPHWALPWPPHVDRRLPPVPEGSEEGPAAARSGCAGSAKKRGADASYCYETDTSSDDGLSGSGVDVMRMPRRKKRRRLGDASYRPRRGGCGIVSDDDDDELAGGGAAAPERLRHELEQEMRSMREQ</sequence>
<feature type="compositionally biased region" description="Basic and acidic residues" evidence="1">
    <location>
        <begin position="498"/>
        <end position="514"/>
    </location>
</feature>
<evidence type="ECO:0000256" key="1">
    <source>
        <dbReference type="SAM" id="MobiDB-lite"/>
    </source>
</evidence>
<feature type="compositionally biased region" description="Polar residues" evidence="1">
    <location>
        <begin position="10"/>
        <end position="20"/>
    </location>
</feature>
<keyword evidence="3" id="KW-1185">Reference proteome</keyword>
<dbReference type="GeneID" id="18170199"/>
<evidence type="ECO:0000313" key="3">
    <source>
        <dbReference type="Proteomes" id="UP000001610"/>
    </source>
</evidence>
<dbReference type="HOGENOM" id="CLU_529982_0_0_1"/>
<feature type="region of interest" description="Disordered" evidence="1">
    <location>
        <begin position="403"/>
        <end position="514"/>
    </location>
</feature>
<dbReference type="InParanoid" id="G3JNU7"/>
<feature type="compositionally biased region" description="Low complexity" evidence="1">
    <location>
        <begin position="444"/>
        <end position="455"/>
    </location>
</feature>
<dbReference type="RefSeq" id="XP_006673392.1">
    <property type="nucleotide sequence ID" value="XM_006673329.1"/>
</dbReference>
<dbReference type="OMA" id="WILASKM"/>
<feature type="region of interest" description="Disordered" evidence="1">
    <location>
        <begin position="118"/>
        <end position="151"/>
    </location>
</feature>
<reference evidence="2 3" key="1">
    <citation type="journal article" date="2011" name="Genome Biol.">
        <title>Genome sequence of the insect pathogenic fungus Cordyceps militaris, a valued traditional Chinese medicine.</title>
        <authorList>
            <person name="Zheng P."/>
            <person name="Xia Y."/>
            <person name="Xiao G."/>
            <person name="Xiong C."/>
            <person name="Hu X."/>
            <person name="Zhang S."/>
            <person name="Zheng H."/>
            <person name="Huang Y."/>
            <person name="Zhou Y."/>
            <person name="Wang S."/>
            <person name="Zhao G.P."/>
            <person name="Liu X."/>
            <person name="St Leger R.J."/>
            <person name="Wang C."/>
        </authorList>
    </citation>
    <scope>NUCLEOTIDE SEQUENCE [LARGE SCALE GENOMIC DNA]</scope>
    <source>
        <strain evidence="2 3">CM01</strain>
    </source>
</reference>
<dbReference type="OrthoDB" id="4850289at2759"/>
<dbReference type="KEGG" id="cmt:CCM_08190"/>
<dbReference type="Proteomes" id="UP000001610">
    <property type="component" value="Unassembled WGS sequence"/>
</dbReference>
<name>G3JNU7_CORMM</name>
<dbReference type="AlphaFoldDB" id="G3JNU7"/>
<organism evidence="2 3">
    <name type="scientific">Cordyceps militaris (strain CM01)</name>
    <name type="common">Caterpillar fungus</name>
    <dbReference type="NCBI Taxonomy" id="983644"/>
    <lineage>
        <taxon>Eukaryota</taxon>
        <taxon>Fungi</taxon>
        <taxon>Dikarya</taxon>
        <taxon>Ascomycota</taxon>
        <taxon>Pezizomycotina</taxon>
        <taxon>Sordariomycetes</taxon>
        <taxon>Hypocreomycetidae</taxon>
        <taxon>Hypocreales</taxon>
        <taxon>Cordycipitaceae</taxon>
        <taxon>Cordyceps</taxon>
    </lineage>
</organism>